<evidence type="ECO:0000313" key="3">
    <source>
        <dbReference type="Proteomes" id="UP000306378"/>
    </source>
</evidence>
<dbReference type="EMBL" id="VBUT01000014">
    <property type="protein sequence ID" value="TLF72879.1"/>
    <property type="molecule type" value="Genomic_DNA"/>
</dbReference>
<proteinExistence type="predicted"/>
<dbReference type="RefSeq" id="WP_138452747.1">
    <property type="nucleotide sequence ID" value="NZ_VBUT01000014.1"/>
</dbReference>
<dbReference type="PROSITE" id="PS50943">
    <property type="entry name" value="HTH_CROC1"/>
    <property type="match status" value="1"/>
</dbReference>
<dbReference type="AlphaFoldDB" id="A0A5R8NAZ1"/>
<dbReference type="GO" id="GO:0003677">
    <property type="term" value="F:DNA binding"/>
    <property type="evidence" value="ECO:0007669"/>
    <property type="project" value="InterPro"/>
</dbReference>
<dbReference type="Pfam" id="PF01381">
    <property type="entry name" value="HTH_3"/>
    <property type="match status" value="1"/>
</dbReference>
<reference evidence="2 3" key="1">
    <citation type="submission" date="2019-05" db="EMBL/GenBank/DDBJ databases">
        <title>Genomes sequences of two Nocardia cyriacigeorgica environmental isolates, type strains Nocardia asteroides ATCC 19247 and Nocardia cyriacigeorgica DSM 44484.</title>
        <authorList>
            <person name="Vautrin F."/>
            <person name="Bergeron E."/>
            <person name="Dubost A."/>
            <person name="Abrouk D."/>
            <person name="Rodriguez Nava V."/>
            <person name="Pujic P."/>
        </authorList>
    </citation>
    <scope>NUCLEOTIDE SEQUENCE [LARGE SCALE GENOMIC DNA]</scope>
    <source>
        <strain evidence="2 3">EML 446</strain>
    </source>
</reference>
<accession>A0A5R8NAZ1</accession>
<feature type="domain" description="HTH cro/C1-type" evidence="1">
    <location>
        <begin position="45"/>
        <end position="88"/>
    </location>
</feature>
<dbReference type="Proteomes" id="UP000306378">
    <property type="component" value="Unassembled WGS sequence"/>
</dbReference>
<dbReference type="CDD" id="cd00093">
    <property type="entry name" value="HTH_XRE"/>
    <property type="match status" value="1"/>
</dbReference>
<protein>
    <submittedName>
        <fullName evidence="2">Helix-turn-helix transcriptional regulator</fullName>
    </submittedName>
</protein>
<gene>
    <name evidence="2" type="ORF">FEK34_28050</name>
</gene>
<name>A0A5R8NAZ1_9NOCA</name>
<evidence type="ECO:0000313" key="2">
    <source>
        <dbReference type="EMBL" id="TLF72879.1"/>
    </source>
</evidence>
<dbReference type="InterPro" id="IPR001387">
    <property type="entry name" value="Cro/C1-type_HTH"/>
</dbReference>
<dbReference type="SUPFAM" id="SSF47413">
    <property type="entry name" value="lambda repressor-like DNA-binding domains"/>
    <property type="match status" value="1"/>
</dbReference>
<comment type="caution">
    <text evidence="2">The sequence shown here is derived from an EMBL/GenBank/DDBJ whole genome shotgun (WGS) entry which is preliminary data.</text>
</comment>
<dbReference type="Gene3D" id="1.10.260.40">
    <property type="entry name" value="lambda repressor-like DNA-binding domains"/>
    <property type="match status" value="1"/>
</dbReference>
<dbReference type="InterPro" id="IPR010982">
    <property type="entry name" value="Lambda_DNA-bd_dom_sf"/>
</dbReference>
<sequence length="168" mass="18129">MTGRETEYTRYAGTPQGAIELAAAGATAEVSRLFHRLAKTSGRKQNQVAELLKVTEGRVSQVLNGDGNVTIAALAKYARAFGYSLTFKLTPAEPGVDPLPIEQPRRRRNTDRQVTVCERALEALVTTSPHVRADFTYTGSIQSLLEQWHMGGPSTPASTISTGTGVLQ</sequence>
<evidence type="ECO:0000259" key="1">
    <source>
        <dbReference type="PROSITE" id="PS50943"/>
    </source>
</evidence>
<organism evidence="2 3">
    <name type="scientific">Nocardia cyriacigeorgica</name>
    <dbReference type="NCBI Taxonomy" id="135487"/>
    <lineage>
        <taxon>Bacteria</taxon>
        <taxon>Bacillati</taxon>
        <taxon>Actinomycetota</taxon>
        <taxon>Actinomycetes</taxon>
        <taxon>Mycobacteriales</taxon>
        <taxon>Nocardiaceae</taxon>
        <taxon>Nocardia</taxon>
    </lineage>
</organism>
<dbReference type="SMART" id="SM00530">
    <property type="entry name" value="HTH_XRE"/>
    <property type="match status" value="1"/>
</dbReference>